<gene>
    <name evidence="10" type="primary">lacC_2</name>
    <name evidence="10" type="ORF">SAMEA4384403_02117</name>
</gene>
<dbReference type="InterPro" id="IPR011611">
    <property type="entry name" value="PfkB_dom"/>
</dbReference>
<dbReference type="Pfam" id="PF00294">
    <property type="entry name" value="PfkB"/>
    <property type="match status" value="1"/>
</dbReference>
<dbReference type="KEGG" id="sste:SAMEA4384403_2117"/>
<dbReference type="PROSITE" id="PS00584">
    <property type="entry name" value="PFKB_KINASES_2"/>
    <property type="match status" value="1"/>
</dbReference>
<dbReference type="InterPro" id="IPR029056">
    <property type="entry name" value="Ribokinase-like"/>
</dbReference>
<protein>
    <recommendedName>
        <fullName evidence="7">Tagatose-6-phosphate kinase</fullName>
        <ecNumber evidence="7">2.7.1.144</ecNumber>
    </recommendedName>
</protein>
<dbReference type="GO" id="GO:0005829">
    <property type="term" value="C:cytosol"/>
    <property type="evidence" value="ECO:0007669"/>
    <property type="project" value="TreeGrafter"/>
</dbReference>
<evidence type="ECO:0000313" key="10">
    <source>
        <dbReference type="EMBL" id="SNV77155.1"/>
    </source>
</evidence>
<proteinExistence type="inferred from homology"/>
<sequence>MIYTVTFNPSIDYVMFTEGFQVGGLNRAHMTNKFPGGKGINVSRVLTSLHIENTATGFIGGFPGKFIKDELIKANILTDFVEIEEDTRINVKLKSDVETEINGPGPNIETNHYEMFLNKLKNTNAFDTVIIAGSVPNTLNKSVYKEIAEILKETKATLIVDAEKALMKSILPYNPKFVKPNKTELEEIFGIEIKSDNQIIECAQKLIDEGAQSVIVSLGGDGAIYVDSQIKLKATVPQGEVINTVGSGDSTVAGMVAGLEKQLNIEDAFKLAVSCGTATAFNADLANKEDIDKILPQVNVAIL</sequence>
<keyword evidence="3 7" id="KW-0547">Nucleotide-binding</keyword>
<reference evidence="10 11" key="1">
    <citation type="submission" date="2017-06" db="EMBL/GenBank/DDBJ databases">
        <authorList>
            <consortium name="Pathogen Informatics"/>
        </authorList>
    </citation>
    <scope>NUCLEOTIDE SEQUENCE [LARGE SCALE GENOMIC DNA]</scope>
    <source>
        <strain evidence="10 11">NCTC13839</strain>
    </source>
</reference>
<keyword evidence="2 7" id="KW-0808">Transferase</keyword>
<comment type="catalytic activity">
    <reaction evidence="6 8">
        <text>beta-D-fructose 1-phosphate + ATP = beta-D-fructose 1,6-bisphosphate + ADP + H(+)</text>
        <dbReference type="Rhea" id="RHEA:14213"/>
        <dbReference type="ChEBI" id="CHEBI:15378"/>
        <dbReference type="ChEBI" id="CHEBI:30616"/>
        <dbReference type="ChEBI" id="CHEBI:32966"/>
        <dbReference type="ChEBI" id="CHEBI:138881"/>
        <dbReference type="ChEBI" id="CHEBI:456216"/>
        <dbReference type="EC" id="2.7.1.56"/>
    </reaction>
</comment>
<keyword evidence="11" id="KW-1185">Reference proteome</keyword>
<dbReference type="NCBIfam" id="TIGR03168">
    <property type="entry name" value="1-PFK"/>
    <property type="match status" value="1"/>
</dbReference>
<dbReference type="RefSeq" id="WP_095089379.1">
    <property type="nucleotide sequence ID" value="NZ_BMDM01000001.1"/>
</dbReference>
<dbReference type="UniPathway" id="UPA00704">
    <property type="reaction ID" value="UER00715"/>
</dbReference>
<evidence type="ECO:0000256" key="1">
    <source>
        <dbReference type="ARBA" id="ARBA00005380"/>
    </source>
</evidence>
<dbReference type="SUPFAM" id="SSF53613">
    <property type="entry name" value="Ribokinase-like"/>
    <property type="match status" value="1"/>
</dbReference>
<dbReference type="AlphaFoldDB" id="A0A240A1E2"/>
<feature type="domain" description="Carbohydrate kinase PfkB" evidence="9">
    <location>
        <begin position="11"/>
        <end position="281"/>
    </location>
</feature>
<comment type="pathway">
    <text evidence="7">Carbohydrate metabolism; D-tagatose 6-phosphate degradation; D-glyceraldehyde 3-phosphate and glycerone phosphate from D-tagatose 6-phosphate: step 1/2.</text>
</comment>
<accession>A0A240A1E2</accession>
<dbReference type="EMBL" id="LT906462">
    <property type="protein sequence ID" value="SNV77155.1"/>
    <property type="molecule type" value="Genomic_DNA"/>
</dbReference>
<dbReference type="FunFam" id="3.40.1190.20:FF:000001">
    <property type="entry name" value="Phosphofructokinase"/>
    <property type="match status" value="1"/>
</dbReference>
<dbReference type="CDD" id="cd01164">
    <property type="entry name" value="FruK_PfkB_like"/>
    <property type="match status" value="1"/>
</dbReference>
<dbReference type="GO" id="GO:0016052">
    <property type="term" value="P:carbohydrate catabolic process"/>
    <property type="evidence" value="ECO:0007669"/>
    <property type="project" value="UniProtKB-ARBA"/>
</dbReference>
<name>A0A240A1E2_9STAP</name>
<comment type="similarity">
    <text evidence="7">Belongs to the carbohydrate kinase PfkB family. LacC subfamily.</text>
</comment>
<organism evidence="10 11">
    <name type="scientific">Mammaliicoccus stepanovicii</name>
    <dbReference type="NCBI Taxonomy" id="643214"/>
    <lineage>
        <taxon>Bacteria</taxon>
        <taxon>Bacillati</taxon>
        <taxon>Bacillota</taxon>
        <taxon>Bacilli</taxon>
        <taxon>Bacillales</taxon>
        <taxon>Staphylococcaceae</taxon>
        <taxon>Mammaliicoccus</taxon>
    </lineage>
</organism>
<dbReference type="PIRSF" id="PIRSF000535">
    <property type="entry name" value="1PFK/6PFK/LacC"/>
    <property type="match status" value="1"/>
</dbReference>
<evidence type="ECO:0000256" key="7">
    <source>
        <dbReference type="PIRNR" id="PIRNR000535"/>
    </source>
</evidence>
<dbReference type="NCBIfam" id="TIGR03828">
    <property type="entry name" value="pfkB"/>
    <property type="match status" value="1"/>
</dbReference>
<dbReference type="Proteomes" id="UP000242084">
    <property type="component" value="Chromosome 1"/>
</dbReference>
<dbReference type="OrthoDB" id="9801219at2"/>
<evidence type="ECO:0000256" key="2">
    <source>
        <dbReference type="ARBA" id="ARBA00022679"/>
    </source>
</evidence>
<dbReference type="InterPro" id="IPR017583">
    <property type="entry name" value="Tagatose/fructose_Pkinase"/>
</dbReference>
<comment type="catalytic activity">
    <reaction evidence="7">
        <text>D-tagatofuranose 6-phosphate + ATP = D-tagatofuranose 1,6-bisphosphate + ADP + H(+)</text>
        <dbReference type="Rhea" id="RHEA:12420"/>
        <dbReference type="ChEBI" id="CHEBI:15378"/>
        <dbReference type="ChEBI" id="CHEBI:30616"/>
        <dbReference type="ChEBI" id="CHEBI:58694"/>
        <dbReference type="ChEBI" id="CHEBI:58695"/>
        <dbReference type="ChEBI" id="CHEBI:456216"/>
        <dbReference type="EC" id="2.7.1.144"/>
    </reaction>
</comment>
<dbReference type="PANTHER" id="PTHR46566:SF1">
    <property type="entry name" value="1-PHOSPHOFRUCTOKINASE"/>
    <property type="match status" value="1"/>
</dbReference>
<keyword evidence="7" id="KW-0423">Lactose metabolism</keyword>
<dbReference type="GO" id="GO:2001059">
    <property type="term" value="P:D-tagatose 6-phosphate catabolic process"/>
    <property type="evidence" value="ECO:0007669"/>
    <property type="project" value="UniProtKB-UniPathway"/>
</dbReference>
<evidence type="ECO:0000256" key="3">
    <source>
        <dbReference type="ARBA" id="ARBA00022741"/>
    </source>
</evidence>
<dbReference type="Gene3D" id="3.40.1190.20">
    <property type="match status" value="1"/>
</dbReference>
<dbReference type="GO" id="GO:0044281">
    <property type="term" value="P:small molecule metabolic process"/>
    <property type="evidence" value="ECO:0007669"/>
    <property type="project" value="UniProtKB-ARBA"/>
</dbReference>
<dbReference type="GO" id="GO:0009024">
    <property type="term" value="F:tagatose-6-phosphate kinase activity"/>
    <property type="evidence" value="ECO:0007669"/>
    <property type="project" value="UniProtKB-EC"/>
</dbReference>
<dbReference type="InterPro" id="IPR022463">
    <property type="entry name" value="1-PFruKinase"/>
</dbReference>
<evidence type="ECO:0000259" key="9">
    <source>
        <dbReference type="Pfam" id="PF00294"/>
    </source>
</evidence>
<keyword evidence="5 7" id="KW-0067">ATP-binding</keyword>
<evidence type="ECO:0000256" key="6">
    <source>
        <dbReference type="ARBA" id="ARBA00047745"/>
    </source>
</evidence>
<keyword evidence="4 8" id="KW-0418">Kinase</keyword>
<dbReference type="PANTHER" id="PTHR46566">
    <property type="entry name" value="1-PHOSPHOFRUCTOKINASE-RELATED"/>
    <property type="match status" value="1"/>
</dbReference>
<dbReference type="GO" id="GO:0008662">
    <property type="term" value="F:1-phosphofructokinase activity"/>
    <property type="evidence" value="ECO:0007669"/>
    <property type="project" value="UniProtKB-UniRule"/>
</dbReference>
<evidence type="ECO:0000256" key="5">
    <source>
        <dbReference type="ARBA" id="ARBA00022840"/>
    </source>
</evidence>
<comment type="similarity">
    <text evidence="1">Belongs to the carbohydrate kinase pfkB family.</text>
</comment>
<evidence type="ECO:0000256" key="8">
    <source>
        <dbReference type="RuleBase" id="RU369061"/>
    </source>
</evidence>
<evidence type="ECO:0000313" key="11">
    <source>
        <dbReference type="Proteomes" id="UP000242084"/>
    </source>
</evidence>
<dbReference type="GO" id="GO:0005524">
    <property type="term" value="F:ATP binding"/>
    <property type="evidence" value="ECO:0007669"/>
    <property type="project" value="UniProtKB-UniRule"/>
</dbReference>
<comment type="function">
    <text evidence="8">Catalyzes the ATP-dependent phosphorylation of fructose-l-phosphate to fructose-l,6-bisphosphate.</text>
</comment>
<dbReference type="EC" id="2.7.1.144" evidence="7"/>
<dbReference type="InterPro" id="IPR002173">
    <property type="entry name" value="Carboh/pur_kinase_PfkB_CS"/>
</dbReference>
<evidence type="ECO:0000256" key="4">
    <source>
        <dbReference type="ARBA" id="ARBA00022777"/>
    </source>
</evidence>
<dbReference type="GO" id="GO:0005988">
    <property type="term" value="P:lactose metabolic process"/>
    <property type="evidence" value="ECO:0007669"/>
    <property type="project" value="UniProtKB-KW"/>
</dbReference>